<dbReference type="Pfam" id="PF08282">
    <property type="entry name" value="Hydrolase_3"/>
    <property type="match status" value="1"/>
</dbReference>
<dbReference type="InterPro" id="IPR000150">
    <property type="entry name" value="Cof"/>
</dbReference>
<dbReference type="PANTHER" id="PTHR10000:SF8">
    <property type="entry name" value="HAD SUPERFAMILY HYDROLASE-LIKE, TYPE 3"/>
    <property type="match status" value="1"/>
</dbReference>
<sequence length="295" mass="30787">MSASRCVPGRPMSTASTRRAGCALLSSYPLLVSDLDGTLLTDQKSVSPETTAALRAAREQGMALAIASARPYRLIRAVIPEETLALFSAVIVSNGAAILSPDGTRVLHSDALGVAELATLITRLRALFPDAGFGWESGTEFGSDQQMLELVAAGGVLRDPHADRVKHLPTASAHQLVMAPAHGIPRDHLDTVRRELGEAYAVTDSLGGVVEISPVSVTKADAARVWAASLGHTLAEVVAFGDEHNDLPLLRTAGLGVAMGNAAAEVRETAHLVTATNNDHGVARTLWALLSGEAS</sequence>
<dbReference type="EMBL" id="RCUX01000001">
    <property type="protein sequence ID" value="RLP77962.1"/>
    <property type="molecule type" value="Genomic_DNA"/>
</dbReference>
<dbReference type="SUPFAM" id="SSF56784">
    <property type="entry name" value="HAD-like"/>
    <property type="match status" value="1"/>
</dbReference>
<keyword evidence="2" id="KW-1185">Reference proteome</keyword>
<evidence type="ECO:0000313" key="2">
    <source>
        <dbReference type="Proteomes" id="UP000272503"/>
    </source>
</evidence>
<accession>A0A3L7AEZ4</accession>
<dbReference type="OrthoDB" id="3180855at2"/>
<dbReference type="AlphaFoldDB" id="A0A3L7AEZ4"/>
<dbReference type="Gene3D" id="3.30.1240.10">
    <property type="match status" value="1"/>
</dbReference>
<proteinExistence type="predicted"/>
<dbReference type="NCBIfam" id="TIGR00099">
    <property type="entry name" value="Cof-subfamily"/>
    <property type="match status" value="1"/>
</dbReference>
<evidence type="ECO:0000313" key="1">
    <source>
        <dbReference type="EMBL" id="RLP77962.1"/>
    </source>
</evidence>
<dbReference type="GO" id="GO:0000287">
    <property type="term" value="F:magnesium ion binding"/>
    <property type="evidence" value="ECO:0007669"/>
    <property type="project" value="TreeGrafter"/>
</dbReference>
<organism evidence="1 2">
    <name type="scientific">Mycetocola tolaasinivorans</name>
    <dbReference type="NCBI Taxonomy" id="76635"/>
    <lineage>
        <taxon>Bacteria</taxon>
        <taxon>Bacillati</taxon>
        <taxon>Actinomycetota</taxon>
        <taxon>Actinomycetes</taxon>
        <taxon>Micrococcales</taxon>
        <taxon>Microbacteriaceae</taxon>
        <taxon>Mycetocola</taxon>
    </lineage>
</organism>
<dbReference type="PANTHER" id="PTHR10000">
    <property type="entry name" value="PHOSPHOSERINE PHOSPHATASE"/>
    <property type="match status" value="1"/>
</dbReference>
<name>A0A3L7AEZ4_9MICO</name>
<dbReference type="Gene3D" id="3.40.50.1000">
    <property type="entry name" value="HAD superfamily/HAD-like"/>
    <property type="match status" value="1"/>
</dbReference>
<dbReference type="PROSITE" id="PS01228">
    <property type="entry name" value="COF_1"/>
    <property type="match status" value="1"/>
</dbReference>
<protein>
    <submittedName>
        <fullName evidence="1">Cof-type HAD-IIB family hydrolase</fullName>
    </submittedName>
</protein>
<dbReference type="GO" id="GO:0005829">
    <property type="term" value="C:cytosol"/>
    <property type="evidence" value="ECO:0007669"/>
    <property type="project" value="TreeGrafter"/>
</dbReference>
<dbReference type="GO" id="GO:0016791">
    <property type="term" value="F:phosphatase activity"/>
    <property type="evidence" value="ECO:0007669"/>
    <property type="project" value="TreeGrafter"/>
</dbReference>
<gene>
    <name evidence="1" type="ORF">D9V32_01120</name>
</gene>
<dbReference type="InterPro" id="IPR023214">
    <property type="entry name" value="HAD_sf"/>
</dbReference>
<keyword evidence="1" id="KW-0378">Hydrolase</keyword>
<dbReference type="InterPro" id="IPR036412">
    <property type="entry name" value="HAD-like_sf"/>
</dbReference>
<comment type="caution">
    <text evidence="1">The sequence shown here is derived from an EMBL/GenBank/DDBJ whole genome shotgun (WGS) entry which is preliminary data.</text>
</comment>
<reference evidence="1 2" key="1">
    <citation type="submission" date="2018-10" db="EMBL/GenBank/DDBJ databases">
        <authorList>
            <person name="Li J."/>
        </authorList>
    </citation>
    <scope>NUCLEOTIDE SEQUENCE [LARGE SCALE GENOMIC DNA]</scope>
    <source>
        <strain evidence="1 2">IF 016277</strain>
    </source>
</reference>
<dbReference type="NCBIfam" id="TIGR01484">
    <property type="entry name" value="HAD-SF-IIB"/>
    <property type="match status" value="1"/>
</dbReference>
<dbReference type="InterPro" id="IPR006379">
    <property type="entry name" value="HAD-SF_hydro_IIB"/>
</dbReference>
<dbReference type="Proteomes" id="UP000272503">
    <property type="component" value="Unassembled WGS sequence"/>
</dbReference>